<gene>
    <name evidence="1" type="ORF">PCANC_02864</name>
</gene>
<comment type="caution">
    <text evidence="1">The sequence shown here is derived from an EMBL/GenBank/DDBJ whole genome shotgun (WGS) entry which is preliminary data.</text>
</comment>
<keyword evidence="2" id="KW-1185">Reference proteome</keyword>
<proteinExistence type="predicted"/>
<feature type="non-terminal residue" evidence="1">
    <location>
        <position position="74"/>
    </location>
</feature>
<evidence type="ECO:0000313" key="1">
    <source>
        <dbReference type="EMBL" id="PLW56998.1"/>
    </source>
</evidence>
<evidence type="ECO:0000313" key="2">
    <source>
        <dbReference type="Proteomes" id="UP000235388"/>
    </source>
</evidence>
<dbReference type="AlphaFoldDB" id="A0A2N5W405"/>
<accession>A0A2N5W405</accession>
<organism evidence="1 2">
    <name type="scientific">Puccinia coronata f. sp. avenae</name>
    <dbReference type="NCBI Taxonomy" id="200324"/>
    <lineage>
        <taxon>Eukaryota</taxon>
        <taxon>Fungi</taxon>
        <taxon>Dikarya</taxon>
        <taxon>Basidiomycota</taxon>
        <taxon>Pucciniomycotina</taxon>
        <taxon>Pucciniomycetes</taxon>
        <taxon>Pucciniales</taxon>
        <taxon>Pucciniaceae</taxon>
        <taxon>Puccinia</taxon>
    </lineage>
</organism>
<protein>
    <submittedName>
        <fullName evidence="1">Uncharacterized protein</fullName>
    </submittedName>
</protein>
<dbReference type="EMBL" id="PGCJ01000015">
    <property type="protein sequence ID" value="PLW56998.1"/>
    <property type="molecule type" value="Genomic_DNA"/>
</dbReference>
<dbReference type="Proteomes" id="UP000235388">
    <property type="component" value="Unassembled WGS sequence"/>
</dbReference>
<feature type="non-terminal residue" evidence="1">
    <location>
        <position position="1"/>
    </location>
</feature>
<sequence length="74" mass="8305">PPSPHHSISILHSRFSGAAVVDYIFGSLSNHLQRSRLEPKDRRWYMGVSLVARVDAVGADGLQLIADRLMRDHQ</sequence>
<reference evidence="1 2" key="1">
    <citation type="submission" date="2017-11" db="EMBL/GenBank/DDBJ databases">
        <title>De novo assembly and phasing of dikaryotic genomes from two isolates of Puccinia coronata f. sp. avenae, the causal agent of oat crown rust.</title>
        <authorList>
            <person name="Miller M.E."/>
            <person name="Zhang Y."/>
            <person name="Omidvar V."/>
            <person name="Sperschneider J."/>
            <person name="Schwessinger B."/>
            <person name="Raley C."/>
            <person name="Palmer J.M."/>
            <person name="Garnica D."/>
            <person name="Upadhyaya N."/>
            <person name="Rathjen J."/>
            <person name="Taylor J.M."/>
            <person name="Park R.F."/>
            <person name="Dodds P.N."/>
            <person name="Hirsch C.D."/>
            <person name="Kianian S.F."/>
            <person name="Figueroa M."/>
        </authorList>
    </citation>
    <scope>NUCLEOTIDE SEQUENCE [LARGE SCALE GENOMIC DNA]</scope>
    <source>
        <strain evidence="1">12NC29</strain>
    </source>
</reference>
<name>A0A2N5W405_9BASI</name>